<gene>
    <name evidence="6" type="ORF">HBF25_17015</name>
</gene>
<keyword evidence="1 3" id="KW-0238">DNA-binding</keyword>
<organism evidence="6 7">
    <name type="scientific">Luteibacter anthropi</name>
    <dbReference type="NCBI Taxonomy" id="564369"/>
    <lineage>
        <taxon>Bacteria</taxon>
        <taxon>Pseudomonadati</taxon>
        <taxon>Pseudomonadota</taxon>
        <taxon>Gammaproteobacteria</taxon>
        <taxon>Lysobacterales</taxon>
        <taxon>Rhodanobacteraceae</taxon>
        <taxon>Luteibacter</taxon>
    </lineage>
</organism>
<evidence type="ECO:0000256" key="3">
    <source>
        <dbReference type="PROSITE-ProRule" id="PRU01091"/>
    </source>
</evidence>
<keyword evidence="4" id="KW-1133">Transmembrane helix</keyword>
<dbReference type="CDD" id="cd00383">
    <property type="entry name" value="trans_reg_C"/>
    <property type="match status" value="1"/>
</dbReference>
<evidence type="ECO:0000259" key="5">
    <source>
        <dbReference type="PROSITE" id="PS51755"/>
    </source>
</evidence>
<proteinExistence type="predicted"/>
<keyword evidence="2" id="KW-0802">TPR repeat</keyword>
<feature type="domain" description="OmpR/PhoB-type" evidence="5">
    <location>
        <begin position="7"/>
        <end position="105"/>
    </location>
</feature>
<dbReference type="InterPro" id="IPR019734">
    <property type="entry name" value="TPR_rpt"/>
</dbReference>
<reference evidence="6 7" key="1">
    <citation type="submission" date="2020-03" db="EMBL/GenBank/DDBJ databases">
        <authorList>
            <person name="Lai Q."/>
        </authorList>
    </citation>
    <scope>NUCLEOTIDE SEQUENCE [LARGE SCALE GENOMIC DNA]</scope>
    <source>
        <strain evidence="6 7">CCUG 25036</strain>
    </source>
</reference>
<dbReference type="InterPro" id="IPR011990">
    <property type="entry name" value="TPR-like_helical_dom_sf"/>
</dbReference>
<feature type="repeat" description="TPR" evidence="2">
    <location>
        <begin position="869"/>
        <end position="902"/>
    </location>
</feature>
<dbReference type="InterPro" id="IPR049052">
    <property type="entry name" value="nSTAND1"/>
</dbReference>
<dbReference type="RefSeq" id="WP_166950506.1">
    <property type="nucleotide sequence ID" value="NZ_CP077072.1"/>
</dbReference>
<dbReference type="SUPFAM" id="SSF46894">
    <property type="entry name" value="C-terminal effector domain of the bipartite response regulators"/>
    <property type="match status" value="1"/>
</dbReference>
<feature type="DNA-binding region" description="OmpR/PhoB-type" evidence="3">
    <location>
        <begin position="7"/>
        <end position="105"/>
    </location>
</feature>
<dbReference type="AlphaFoldDB" id="A0A7X5ZJL3"/>
<accession>A0A7X5ZJL3</accession>
<sequence>MQSSEDPAFFSFGDWTVRPSQRSIERQDERVVLEPKLIDVLTYLAGTGGEVVSTEQLLAACWRGTFYGDNPVHKTMALLRKALQDDARSPRYIATVRKRGYQVVAKVAFADARERATVSRRSWNDGSPFRGLLAFGSDDRDVFFGRARATAELLRAIRRSDADGCAFVLVAGPSGCGKSSLVQAGIVPALLGEAGHDGLRATAWTSFVARTPTSPLVDTLAGALCRWAPGGRPVFVDSERPALGKALVNDLDFVIERIEREVPAGNGRLLLVVDAMEGLLTQASEQVTATIAALDRLARSGRVIVLGTCRNDFYPQLMAIPGLLALKHDGGSYDLAPPTQGEMAQIIRLPARAAGLHFGRDPHGERMLDDVLLEAACRHVTALPLLQYTLQALYEAKDEDGTLTFAAYEAMGGLEGALAQRAERIHDSLDARAIRAFPRLLHRLVAVAGDGDGVTARTVRWIDIDDDEQHAVRQLIDARLLVSLLEDDEPCFTLAHEALLRHWPRVAEWVQTHRADLRARARIAEMAARWSTEGQRREHLIPRGQLLADAKRLSREAHPPLDATQARFIGLSLRQARFTMMTLAGMAAAIAVLALISTFAAVNARKAERHAEARRADAESLLDFMLGDMNERLDALGRLDLLDEVTHRAMQVMGGHDWKSDAPDAVLRQAKALREIGEIRFARGDSDGAIEAFQNADTSLVHLVAGHPDQAEAYAERGKLAYWRGQIAFGRGKTDETAKEWNNYLEQATLRAKLEPDVPDAWLELSYAHNCLGSLAQRTNHAEDATREFELSSSLKRRVLGMQPTDRKTWLELADTMGWEASVEQQRGKLRDTLSHYMQEREAVLAARESGDPTNLWLYRRALADLHVARAHADLGMVVQAESDYTAAATTFAQLVRDVPDNRKWQRDLALTRSQQGWLAYGVGDTALALRRYADAGDMLQKLLAVDAKVSDWRTLLAVNRTWESMAHLRMGELVPAAAAVNEALGLFGDVPATAASNRVLRALADMTAGEIARQQGDAGTASTHLDRALTELRPRAEKSTDPRVLDPYVRVATLLGHQDEAAPYLERLRQSGYRSPAFEMFVNHSNQGKIQ</sequence>
<dbReference type="Pfam" id="PF20703">
    <property type="entry name" value="nSTAND1"/>
    <property type="match status" value="1"/>
</dbReference>
<evidence type="ECO:0000256" key="1">
    <source>
        <dbReference type="ARBA" id="ARBA00023125"/>
    </source>
</evidence>
<evidence type="ECO:0000313" key="7">
    <source>
        <dbReference type="Proteomes" id="UP000490980"/>
    </source>
</evidence>
<protein>
    <submittedName>
        <fullName evidence="6">AAA family ATPase</fullName>
    </submittedName>
</protein>
<dbReference type="InterPro" id="IPR036388">
    <property type="entry name" value="WH-like_DNA-bd_sf"/>
</dbReference>
<comment type="caution">
    <text evidence="6">The sequence shown here is derived from an EMBL/GenBank/DDBJ whole genome shotgun (WGS) entry which is preliminary data.</text>
</comment>
<dbReference type="Gene3D" id="1.25.40.10">
    <property type="entry name" value="Tetratricopeptide repeat domain"/>
    <property type="match status" value="2"/>
</dbReference>
<dbReference type="Pfam" id="PF00486">
    <property type="entry name" value="Trans_reg_C"/>
    <property type="match status" value="1"/>
</dbReference>
<dbReference type="PROSITE" id="PS51755">
    <property type="entry name" value="OMPR_PHOB"/>
    <property type="match status" value="1"/>
</dbReference>
<evidence type="ECO:0000256" key="4">
    <source>
        <dbReference type="SAM" id="Phobius"/>
    </source>
</evidence>
<dbReference type="InterPro" id="IPR016032">
    <property type="entry name" value="Sig_transdc_resp-reg_C-effctor"/>
</dbReference>
<dbReference type="GO" id="GO:0006355">
    <property type="term" value="P:regulation of DNA-templated transcription"/>
    <property type="evidence" value="ECO:0007669"/>
    <property type="project" value="InterPro"/>
</dbReference>
<dbReference type="PANTHER" id="PTHR47691:SF3">
    <property type="entry name" value="HTH-TYPE TRANSCRIPTIONAL REGULATOR RV0890C-RELATED"/>
    <property type="match status" value="1"/>
</dbReference>
<dbReference type="GO" id="GO:0003677">
    <property type="term" value="F:DNA binding"/>
    <property type="evidence" value="ECO:0007669"/>
    <property type="project" value="UniProtKB-UniRule"/>
</dbReference>
<dbReference type="InterPro" id="IPR001867">
    <property type="entry name" value="OmpR/PhoB-type_DNA-bd"/>
</dbReference>
<dbReference type="SUPFAM" id="SSF52540">
    <property type="entry name" value="P-loop containing nucleoside triphosphate hydrolases"/>
    <property type="match status" value="1"/>
</dbReference>
<dbReference type="PROSITE" id="PS50005">
    <property type="entry name" value="TPR"/>
    <property type="match status" value="1"/>
</dbReference>
<keyword evidence="4" id="KW-0472">Membrane</keyword>
<name>A0A7X5ZJL3_9GAMM</name>
<dbReference type="GO" id="GO:0000160">
    <property type="term" value="P:phosphorelay signal transduction system"/>
    <property type="evidence" value="ECO:0007669"/>
    <property type="project" value="InterPro"/>
</dbReference>
<keyword evidence="7" id="KW-1185">Reference proteome</keyword>
<dbReference type="Gene3D" id="1.10.10.10">
    <property type="entry name" value="Winged helix-like DNA-binding domain superfamily/Winged helix DNA-binding domain"/>
    <property type="match status" value="1"/>
</dbReference>
<dbReference type="InterPro" id="IPR027417">
    <property type="entry name" value="P-loop_NTPase"/>
</dbReference>
<dbReference type="SUPFAM" id="SSF48452">
    <property type="entry name" value="TPR-like"/>
    <property type="match status" value="2"/>
</dbReference>
<dbReference type="EMBL" id="JAARLZ010000010">
    <property type="protein sequence ID" value="NII08088.1"/>
    <property type="molecule type" value="Genomic_DNA"/>
</dbReference>
<dbReference type="Proteomes" id="UP000490980">
    <property type="component" value="Unassembled WGS sequence"/>
</dbReference>
<evidence type="ECO:0000256" key="2">
    <source>
        <dbReference type="PROSITE-ProRule" id="PRU00339"/>
    </source>
</evidence>
<dbReference type="SMART" id="SM00862">
    <property type="entry name" value="Trans_reg_C"/>
    <property type="match status" value="1"/>
</dbReference>
<feature type="transmembrane region" description="Helical" evidence="4">
    <location>
        <begin position="578"/>
        <end position="602"/>
    </location>
</feature>
<dbReference type="PANTHER" id="PTHR47691">
    <property type="entry name" value="REGULATOR-RELATED"/>
    <property type="match status" value="1"/>
</dbReference>
<keyword evidence="4" id="KW-0812">Transmembrane</keyword>
<evidence type="ECO:0000313" key="6">
    <source>
        <dbReference type="EMBL" id="NII08088.1"/>
    </source>
</evidence>